<dbReference type="InterPro" id="IPR027417">
    <property type="entry name" value="P-loop_NTPase"/>
</dbReference>
<evidence type="ECO:0000313" key="2">
    <source>
        <dbReference type="EMBL" id="SJZ29827.1"/>
    </source>
</evidence>
<dbReference type="OrthoDB" id="354197at2"/>
<dbReference type="PANTHER" id="PTHR43581:SF2">
    <property type="entry name" value="EXCINUCLEASE ATPASE SUBUNIT"/>
    <property type="match status" value="1"/>
</dbReference>
<dbReference type="InterPro" id="IPR003593">
    <property type="entry name" value="AAA+_ATPase"/>
</dbReference>
<dbReference type="InterPro" id="IPR034139">
    <property type="entry name" value="TOPRIM_OLD"/>
</dbReference>
<dbReference type="EMBL" id="FUWG01000002">
    <property type="protein sequence ID" value="SJZ29827.1"/>
    <property type="molecule type" value="Genomic_DNA"/>
</dbReference>
<sequence>MIHIETKTKIPFLWGKSAFKKSEWSQVNLIVGPNGSGKTLLAEELACQFEENGKKVLFLRADRKEQDYFLSILQEDESIRTRIESVLSNMFGKSIRFEKTPDGMFVPIVINKARGVEYGLKQGECHGLKEIITLLIALYSIKKGCLILDEPELHLHPQFQQFFMNEIRSVAEKEPERIFFLITHSPYFIDLRRAEDLTGVIVCHINNVPTSIDFLSEEDEALFRRFLPRFNTYHKQFFFSDNQIFVEGYTDQQMFSHLLCCIDDRSGSAGTGIIDVGGKDELGVFFTVCSLLGTDGRIITDLDALFCGKLRDVVCNDDRPASWLEKQQEKQMPFYRLLFSRKELAAPITLEKLICRLELFLTAIGNHLYKIDYSLSADIDMLVEKIKALYDKYEKPEGLDTFKTVVLMGIVTLREKLADILPVPLAATVPQIINLTNIILAAMESARVYILPKGCIEHFYTQSTVYYMPVSAKDRLFHTELEHLVETSPAKLKKEYPELVSILNRACRRNDFLLQP</sequence>
<dbReference type="CDD" id="cd00267">
    <property type="entry name" value="ABC_ATPase"/>
    <property type="match status" value="1"/>
</dbReference>
<proteinExistence type="predicted"/>
<dbReference type="STRING" id="261392.SAMN02745149_00293"/>
<organism evidence="2 3">
    <name type="scientific">Treponema porcinum</name>
    <dbReference type="NCBI Taxonomy" id="261392"/>
    <lineage>
        <taxon>Bacteria</taxon>
        <taxon>Pseudomonadati</taxon>
        <taxon>Spirochaetota</taxon>
        <taxon>Spirochaetia</taxon>
        <taxon>Spirochaetales</taxon>
        <taxon>Treponemataceae</taxon>
        <taxon>Treponema</taxon>
    </lineage>
</organism>
<dbReference type="AlphaFoldDB" id="A0A1T4JIE6"/>
<dbReference type="GO" id="GO:0005524">
    <property type="term" value="F:ATP binding"/>
    <property type="evidence" value="ECO:0007669"/>
    <property type="project" value="InterPro"/>
</dbReference>
<gene>
    <name evidence="2" type="ORF">SAMN02745149_00293</name>
</gene>
<dbReference type="RefSeq" id="WP_078932206.1">
    <property type="nucleotide sequence ID" value="NZ_FUWG01000002.1"/>
</dbReference>
<dbReference type="SUPFAM" id="SSF52540">
    <property type="entry name" value="P-loop containing nucleoside triphosphate hydrolases"/>
    <property type="match status" value="1"/>
</dbReference>
<dbReference type="PANTHER" id="PTHR43581">
    <property type="entry name" value="ATP/GTP PHOSPHATASE"/>
    <property type="match status" value="1"/>
</dbReference>
<accession>A0A1T4JIE6</accession>
<dbReference type="GO" id="GO:0016887">
    <property type="term" value="F:ATP hydrolysis activity"/>
    <property type="evidence" value="ECO:0007669"/>
    <property type="project" value="InterPro"/>
</dbReference>
<evidence type="ECO:0000313" key="3">
    <source>
        <dbReference type="Proteomes" id="UP000190423"/>
    </source>
</evidence>
<keyword evidence="3" id="KW-1185">Reference proteome</keyword>
<feature type="domain" description="AAA+ ATPase" evidence="1">
    <location>
        <begin position="24"/>
        <end position="238"/>
    </location>
</feature>
<name>A0A1T4JIE6_TREPO</name>
<dbReference type="Gene3D" id="3.40.50.300">
    <property type="entry name" value="P-loop containing nucleotide triphosphate hydrolases"/>
    <property type="match status" value="2"/>
</dbReference>
<evidence type="ECO:0000259" key="1">
    <source>
        <dbReference type="SMART" id="SM00382"/>
    </source>
</evidence>
<dbReference type="Pfam" id="PF20469">
    <property type="entry name" value="OLD-like_TOPRIM"/>
    <property type="match status" value="1"/>
</dbReference>
<dbReference type="Pfam" id="PF13175">
    <property type="entry name" value="AAA_15"/>
    <property type="match status" value="1"/>
</dbReference>
<dbReference type="Proteomes" id="UP000190423">
    <property type="component" value="Unassembled WGS sequence"/>
</dbReference>
<dbReference type="InterPro" id="IPR051396">
    <property type="entry name" value="Bact_Antivir_Def_Nuclease"/>
</dbReference>
<dbReference type="GeneID" id="78315615"/>
<dbReference type="InterPro" id="IPR041685">
    <property type="entry name" value="AAA_GajA/Old/RecF-like"/>
</dbReference>
<dbReference type="SMART" id="SM00382">
    <property type="entry name" value="AAA"/>
    <property type="match status" value="1"/>
</dbReference>
<reference evidence="2 3" key="1">
    <citation type="submission" date="2017-02" db="EMBL/GenBank/DDBJ databases">
        <authorList>
            <person name="Peterson S.W."/>
        </authorList>
    </citation>
    <scope>NUCLEOTIDE SEQUENCE [LARGE SCALE GENOMIC DNA]</scope>
    <source>
        <strain evidence="2 3">ATCC BAA-908</strain>
    </source>
</reference>
<protein>
    <submittedName>
        <fullName evidence="2">ATPase</fullName>
    </submittedName>
</protein>